<evidence type="ECO:0000313" key="3">
    <source>
        <dbReference type="Proteomes" id="UP000270342"/>
    </source>
</evidence>
<dbReference type="OrthoDB" id="9030534at2"/>
<feature type="signal peptide" evidence="1">
    <location>
        <begin position="1"/>
        <end position="21"/>
    </location>
</feature>
<proteinExistence type="predicted"/>
<evidence type="ECO:0000313" key="2">
    <source>
        <dbReference type="EMBL" id="RKP54556.1"/>
    </source>
</evidence>
<name>A0A494Y3R2_9BURK</name>
<dbReference type="AlphaFoldDB" id="A0A494Y3R2"/>
<sequence>MDRRSTLVFIALCAFASTAFADLHLTPQQCNAYPFKPVAHVTRRGLQRELAELEAVGYRPQQTDVDYPADIERAEHALRVVYRRDCGGVAPVLPAQNAIQTP</sequence>
<reference evidence="2 3" key="1">
    <citation type="submission" date="2018-10" db="EMBL/GenBank/DDBJ databases">
        <title>Robbsia sp. DHC34, isolated from soil.</title>
        <authorList>
            <person name="Gao Z.-H."/>
            <person name="Qiu L.-H."/>
        </authorList>
    </citation>
    <scope>NUCLEOTIDE SEQUENCE [LARGE SCALE GENOMIC DNA]</scope>
    <source>
        <strain evidence="2 3">DHC34</strain>
    </source>
</reference>
<dbReference type="RefSeq" id="WP_121087045.1">
    <property type="nucleotide sequence ID" value="NZ_RBZU01000005.1"/>
</dbReference>
<dbReference type="Pfam" id="PF13663">
    <property type="entry name" value="DUF4148"/>
    <property type="match status" value="1"/>
</dbReference>
<dbReference type="Proteomes" id="UP000270342">
    <property type="component" value="Unassembled WGS sequence"/>
</dbReference>
<dbReference type="EMBL" id="RBZU01000005">
    <property type="protein sequence ID" value="RKP54556.1"/>
    <property type="molecule type" value="Genomic_DNA"/>
</dbReference>
<organism evidence="2 3">
    <name type="scientific">Pararobbsia silviterrae</name>
    <dbReference type="NCBI Taxonomy" id="1792498"/>
    <lineage>
        <taxon>Bacteria</taxon>
        <taxon>Pseudomonadati</taxon>
        <taxon>Pseudomonadota</taxon>
        <taxon>Betaproteobacteria</taxon>
        <taxon>Burkholderiales</taxon>
        <taxon>Burkholderiaceae</taxon>
        <taxon>Pararobbsia</taxon>
    </lineage>
</organism>
<feature type="chain" id="PRO_5019797343" evidence="1">
    <location>
        <begin position="22"/>
        <end position="102"/>
    </location>
</feature>
<accession>A0A494Y3R2</accession>
<gene>
    <name evidence="2" type="ORF">D7S86_12820</name>
</gene>
<dbReference type="InterPro" id="IPR025421">
    <property type="entry name" value="DUF4148"/>
</dbReference>
<protein>
    <submittedName>
        <fullName evidence="2">DUF4148 domain-containing protein</fullName>
    </submittedName>
</protein>
<keyword evidence="3" id="KW-1185">Reference proteome</keyword>
<keyword evidence="1" id="KW-0732">Signal</keyword>
<comment type="caution">
    <text evidence="2">The sequence shown here is derived from an EMBL/GenBank/DDBJ whole genome shotgun (WGS) entry which is preliminary data.</text>
</comment>
<evidence type="ECO:0000256" key="1">
    <source>
        <dbReference type="SAM" id="SignalP"/>
    </source>
</evidence>